<evidence type="ECO:0000256" key="7">
    <source>
        <dbReference type="ARBA" id="ARBA00022915"/>
    </source>
</evidence>
<evidence type="ECO:0000313" key="17">
    <source>
        <dbReference type="EMBL" id="RGJ97133.1"/>
    </source>
</evidence>
<dbReference type="PRINTS" id="PR00146">
    <property type="entry name" value="DHPICSNTHASE"/>
</dbReference>
<evidence type="ECO:0000256" key="2">
    <source>
        <dbReference type="ARBA" id="ARBA00005120"/>
    </source>
</evidence>
<comment type="similarity">
    <text evidence="3 12 13">Belongs to the DapA family.</text>
</comment>
<evidence type="ECO:0000256" key="12">
    <source>
        <dbReference type="HAMAP-Rule" id="MF_00418"/>
    </source>
</evidence>
<keyword evidence="5 12" id="KW-0963">Cytoplasm</keyword>
<dbReference type="CDD" id="cd00950">
    <property type="entry name" value="DHDPS"/>
    <property type="match status" value="1"/>
</dbReference>
<dbReference type="InterPro" id="IPR013785">
    <property type="entry name" value="Aldolase_TIM"/>
</dbReference>
<feature type="site" description="Part of a proton relay during catalysis" evidence="12">
    <location>
        <position position="47"/>
    </location>
</feature>
<dbReference type="GO" id="GO:0005829">
    <property type="term" value="C:cytosol"/>
    <property type="evidence" value="ECO:0007669"/>
    <property type="project" value="TreeGrafter"/>
</dbReference>
<dbReference type="GO" id="GO:0008840">
    <property type="term" value="F:4-hydroxy-tetrahydrodipicolinate synthase activity"/>
    <property type="evidence" value="ECO:0007669"/>
    <property type="project" value="UniProtKB-UniRule"/>
</dbReference>
<evidence type="ECO:0000256" key="10">
    <source>
        <dbReference type="ARBA" id="ARBA00023270"/>
    </source>
</evidence>
<gene>
    <name evidence="16" type="primary">dapA_1</name>
    <name evidence="12" type="synonym">dapA</name>
    <name evidence="16" type="ORF">Bun01g_24110</name>
    <name evidence="17" type="ORF">DXD40_01645</name>
</gene>
<dbReference type="KEGG" id="bun:Bun01g_24110"/>
<feature type="active site" description="Schiff-base intermediate with substrate" evidence="12 14">
    <location>
        <position position="164"/>
    </location>
</feature>
<dbReference type="EMBL" id="AP019724">
    <property type="protein sequence ID" value="BBK88041.1"/>
    <property type="molecule type" value="Genomic_DNA"/>
</dbReference>
<reference evidence="17 18" key="1">
    <citation type="submission" date="2018-08" db="EMBL/GenBank/DDBJ databases">
        <title>A genome reference for cultivated species of the human gut microbiota.</title>
        <authorList>
            <person name="Zou Y."/>
            <person name="Xue W."/>
            <person name="Luo G."/>
        </authorList>
    </citation>
    <scope>NUCLEOTIDE SEQUENCE [LARGE SCALE GENOMIC DNA]</scope>
    <source>
        <strain evidence="17 18">TM04-30</strain>
    </source>
</reference>
<keyword evidence="7 12" id="KW-0220">Diaminopimelate biosynthesis</keyword>
<name>A0A412MSD1_BACUN</name>
<evidence type="ECO:0000313" key="16">
    <source>
        <dbReference type="EMBL" id="BBK88041.1"/>
    </source>
</evidence>
<keyword evidence="8 12" id="KW-0457">Lysine biosynthesis</keyword>
<dbReference type="PANTHER" id="PTHR12128:SF66">
    <property type="entry name" value="4-HYDROXY-2-OXOGLUTARATE ALDOLASE, MITOCHONDRIAL"/>
    <property type="match status" value="1"/>
</dbReference>
<dbReference type="NCBIfam" id="TIGR00674">
    <property type="entry name" value="dapA"/>
    <property type="match status" value="1"/>
</dbReference>
<keyword evidence="6 12" id="KW-0028">Amino-acid biosynthesis</keyword>
<feature type="site" description="Part of a proton relay during catalysis" evidence="12">
    <location>
        <position position="110"/>
    </location>
</feature>
<dbReference type="RefSeq" id="WP_055288379.1">
    <property type="nucleotide sequence ID" value="NZ_AP019724.1"/>
</dbReference>
<dbReference type="Gene3D" id="3.20.20.70">
    <property type="entry name" value="Aldolase class I"/>
    <property type="match status" value="1"/>
</dbReference>
<dbReference type="UniPathway" id="UPA00034">
    <property type="reaction ID" value="UER00017"/>
</dbReference>
<keyword evidence="10 12" id="KW-0704">Schiff base</keyword>
<feature type="active site" description="Proton donor/acceptor" evidence="12 14">
    <location>
        <position position="136"/>
    </location>
</feature>
<evidence type="ECO:0000256" key="13">
    <source>
        <dbReference type="PIRNR" id="PIRNR001365"/>
    </source>
</evidence>
<dbReference type="AlphaFoldDB" id="A0A412MSD1"/>
<comment type="subunit">
    <text evidence="12">Homotetramer; dimer of dimers.</text>
</comment>
<evidence type="ECO:0000256" key="1">
    <source>
        <dbReference type="ARBA" id="ARBA00003294"/>
    </source>
</evidence>
<dbReference type="SUPFAM" id="SSF51569">
    <property type="entry name" value="Aldolase"/>
    <property type="match status" value="1"/>
</dbReference>
<dbReference type="InterPro" id="IPR002220">
    <property type="entry name" value="DapA-like"/>
</dbReference>
<comment type="function">
    <text evidence="1 12">Catalyzes the condensation of (S)-aspartate-beta-semialdehyde [(S)-ASA] and pyruvate to 4-hydroxy-tetrahydrodipicolinate (HTPA).</text>
</comment>
<dbReference type="EMBL" id="QSPV01000001">
    <property type="protein sequence ID" value="RGJ97133.1"/>
    <property type="molecule type" value="Genomic_DNA"/>
</dbReference>
<protein>
    <recommendedName>
        <fullName evidence="4 12">4-hydroxy-tetrahydrodipicolinate synthase</fullName>
        <shortName evidence="12">HTPA synthase</shortName>
        <ecNumber evidence="4 12">4.3.3.7</ecNumber>
    </recommendedName>
</protein>
<evidence type="ECO:0000313" key="18">
    <source>
        <dbReference type="Proteomes" id="UP000260844"/>
    </source>
</evidence>
<evidence type="ECO:0000256" key="4">
    <source>
        <dbReference type="ARBA" id="ARBA00012086"/>
    </source>
</evidence>
<evidence type="ECO:0000256" key="14">
    <source>
        <dbReference type="PIRSR" id="PIRSR001365-1"/>
    </source>
</evidence>
<comment type="subcellular location">
    <subcellularLocation>
        <location evidence="12">Cytoplasm</location>
    </subcellularLocation>
</comment>
<dbReference type="GO" id="GO:0009089">
    <property type="term" value="P:lysine biosynthetic process via diaminopimelate"/>
    <property type="evidence" value="ECO:0007669"/>
    <property type="project" value="UniProtKB-UniRule"/>
</dbReference>
<keyword evidence="9 12" id="KW-0456">Lyase</keyword>
<evidence type="ECO:0000256" key="9">
    <source>
        <dbReference type="ARBA" id="ARBA00023239"/>
    </source>
</evidence>
<dbReference type="InterPro" id="IPR020625">
    <property type="entry name" value="Schiff_base-form_aldolases_AS"/>
</dbReference>
<evidence type="ECO:0000313" key="19">
    <source>
        <dbReference type="Proteomes" id="UP000320533"/>
    </source>
</evidence>
<reference evidence="16 19" key="2">
    <citation type="submission" date="2019-06" db="EMBL/GenBank/DDBJ databases">
        <title>Complete genome sequence of Bacteroides uniformis NBRC 113350.</title>
        <authorList>
            <person name="Miura T."/>
            <person name="Furukawa M."/>
            <person name="Shimamura M."/>
            <person name="Ohyama Y."/>
            <person name="Yamazoe A."/>
            <person name="Kawasaki H."/>
        </authorList>
    </citation>
    <scope>NUCLEOTIDE SEQUENCE [LARGE SCALE GENOMIC DNA]</scope>
    <source>
        <strain evidence="16 19">NBRC 113350</strain>
    </source>
</reference>
<dbReference type="PIRSF" id="PIRSF001365">
    <property type="entry name" value="DHDPS"/>
    <property type="match status" value="1"/>
</dbReference>
<dbReference type="InterPro" id="IPR005263">
    <property type="entry name" value="DapA"/>
</dbReference>
<dbReference type="Proteomes" id="UP000260844">
    <property type="component" value="Unassembled WGS sequence"/>
</dbReference>
<dbReference type="PROSITE" id="PS00666">
    <property type="entry name" value="DHDPS_2"/>
    <property type="match status" value="1"/>
</dbReference>
<feature type="binding site" evidence="12 15">
    <location>
        <position position="48"/>
    </location>
    <ligand>
        <name>pyruvate</name>
        <dbReference type="ChEBI" id="CHEBI:15361"/>
    </ligand>
</feature>
<evidence type="ECO:0000256" key="8">
    <source>
        <dbReference type="ARBA" id="ARBA00023154"/>
    </source>
</evidence>
<dbReference type="SMART" id="SM01130">
    <property type="entry name" value="DHDPS"/>
    <property type="match status" value="1"/>
</dbReference>
<sequence length="300" mass="32732">MKDPIFIGSSVAIVTPFTNGMINYDRFHELIDWQIASGTSAITVCGTTGESSTLSSCEYEELLFKCVEFVDGRVKVIAGAGSNNTMHALDLCHKAEDIGVDGLLIVTPYYNKTTQPGLINHYTYIADRVKTPIIMYSVPSRTGMSLSIEALKILSQHPMINGLKDANSNLSQMVGTIAECGDNLNIWSGNDDETVALMSMGAKGVISVWANIEPDKVTSLTEACINGDYKKAAQIQSDAYELIKALFCETNPIPVKEAMNIMGLNVGDCRMPLFSMQPHNIVNLKEILLKKGLIREKNGI</sequence>
<organism evidence="17 18">
    <name type="scientific">Bacteroides uniformis</name>
    <dbReference type="NCBI Taxonomy" id="820"/>
    <lineage>
        <taxon>Bacteria</taxon>
        <taxon>Pseudomonadati</taxon>
        <taxon>Bacteroidota</taxon>
        <taxon>Bacteroidia</taxon>
        <taxon>Bacteroidales</taxon>
        <taxon>Bacteroidaceae</taxon>
        <taxon>Bacteroides</taxon>
    </lineage>
</organism>
<dbReference type="PANTHER" id="PTHR12128">
    <property type="entry name" value="DIHYDRODIPICOLINATE SYNTHASE"/>
    <property type="match status" value="1"/>
</dbReference>
<evidence type="ECO:0000256" key="6">
    <source>
        <dbReference type="ARBA" id="ARBA00022605"/>
    </source>
</evidence>
<evidence type="ECO:0000256" key="3">
    <source>
        <dbReference type="ARBA" id="ARBA00007592"/>
    </source>
</evidence>
<dbReference type="Pfam" id="PF00701">
    <property type="entry name" value="DHDPS"/>
    <property type="match status" value="1"/>
</dbReference>
<proteinExistence type="inferred from homology"/>
<dbReference type="EC" id="4.3.3.7" evidence="4 12"/>
<dbReference type="HAMAP" id="MF_00418">
    <property type="entry name" value="DapA"/>
    <property type="match status" value="1"/>
</dbReference>
<evidence type="ECO:0000256" key="5">
    <source>
        <dbReference type="ARBA" id="ARBA00022490"/>
    </source>
</evidence>
<accession>A0A412MSD1</accession>
<comment type="caution">
    <text evidence="12">Was originally thought to be a dihydrodipicolinate synthase (DHDPS), catalyzing the condensation of (S)-aspartate-beta-semialdehyde [(S)-ASA] and pyruvate to dihydrodipicolinate (DHDP). However, it was shown in E.coli that the product of the enzymatic reaction is not dihydrodipicolinate but in fact (4S)-4-hydroxy-2,3,4,5-tetrahydro-(2S)-dipicolinic acid (HTPA), and that the consecutive dehydration reaction leading to DHDP is not spontaneous but catalyzed by DapB.</text>
</comment>
<feature type="binding site" evidence="12 15">
    <location>
        <position position="206"/>
    </location>
    <ligand>
        <name>pyruvate</name>
        <dbReference type="ChEBI" id="CHEBI:15361"/>
    </ligand>
</feature>
<evidence type="ECO:0000256" key="15">
    <source>
        <dbReference type="PIRSR" id="PIRSR001365-2"/>
    </source>
</evidence>
<dbReference type="Proteomes" id="UP000320533">
    <property type="component" value="Chromosome"/>
</dbReference>
<comment type="catalytic activity">
    <reaction evidence="11 12">
        <text>L-aspartate 4-semialdehyde + pyruvate = (2S,4S)-4-hydroxy-2,3,4,5-tetrahydrodipicolinate + H2O + H(+)</text>
        <dbReference type="Rhea" id="RHEA:34171"/>
        <dbReference type="ChEBI" id="CHEBI:15361"/>
        <dbReference type="ChEBI" id="CHEBI:15377"/>
        <dbReference type="ChEBI" id="CHEBI:15378"/>
        <dbReference type="ChEBI" id="CHEBI:67139"/>
        <dbReference type="ChEBI" id="CHEBI:537519"/>
        <dbReference type="EC" id="4.3.3.7"/>
    </reaction>
</comment>
<evidence type="ECO:0000256" key="11">
    <source>
        <dbReference type="ARBA" id="ARBA00047836"/>
    </source>
</evidence>
<dbReference type="GO" id="GO:0019877">
    <property type="term" value="P:diaminopimelate biosynthetic process"/>
    <property type="evidence" value="ECO:0007669"/>
    <property type="project" value="UniProtKB-UniRule"/>
</dbReference>
<comment type="pathway">
    <text evidence="2 12">Amino-acid biosynthesis; L-lysine biosynthesis via DAP pathway; (S)-tetrahydrodipicolinate from L-aspartate: step 3/4.</text>
</comment>